<keyword evidence="2" id="KW-1185">Reference proteome</keyword>
<dbReference type="EMBL" id="ON529852">
    <property type="protein sequence ID" value="USN14223.1"/>
    <property type="molecule type" value="Genomic_DNA"/>
</dbReference>
<dbReference type="SUPFAM" id="SSF101386">
    <property type="entry name" value="all-alpha NTP pyrophosphatases"/>
    <property type="match status" value="1"/>
</dbReference>
<gene>
    <name evidence="1" type="ORF">KABACHOK_03900</name>
</gene>
<evidence type="ECO:0000313" key="1">
    <source>
        <dbReference type="EMBL" id="USN14223.1"/>
    </source>
</evidence>
<evidence type="ECO:0000313" key="2">
    <source>
        <dbReference type="Proteomes" id="UP001056685"/>
    </source>
</evidence>
<name>A0A9E7MPG7_9CAUD</name>
<dbReference type="Proteomes" id="UP001056685">
    <property type="component" value="Segment"/>
</dbReference>
<sequence>MLDDLYQRQFTAIVTHLARRDGHDYESLREFGDTSREGPNKDQYDRYASAALDGLNYGGMTAHEFAQVMRPFEAPEEVKPGYHLTPIAKGVLGEPSKIIEEAAEFADAVQQGSVIMGLVELADLMGAVKAYLHKHNLTLADLETMSAITERAFLNGRR</sequence>
<protein>
    <submittedName>
        <fullName evidence="1">Uncharacterized protein</fullName>
    </submittedName>
</protein>
<proteinExistence type="predicted"/>
<organism evidence="1 2">
    <name type="scientific">Brevundimonas phage vB_BpoS-Kabachok</name>
    <dbReference type="NCBI Taxonomy" id="2948600"/>
    <lineage>
        <taxon>Viruses</taxon>
        <taxon>Duplodnaviria</taxon>
        <taxon>Heunggongvirae</taxon>
        <taxon>Uroviricota</taxon>
        <taxon>Caudoviricetes</taxon>
        <taxon>Jeanschmidtviridae</taxon>
        <taxon>Marchewkavirus</taxon>
        <taxon>Marchewkavirus kabachok</taxon>
    </lineage>
</organism>
<accession>A0A9E7MPG7</accession>
<reference evidence="1" key="1">
    <citation type="submission" date="2022-05" db="EMBL/GenBank/DDBJ databases">
        <authorList>
            <person name="Friedrich I."/>
            <person name="Poehlein A."/>
            <person name="Schneider D."/>
            <person name="Hertel R."/>
            <person name="Daniel R."/>
        </authorList>
    </citation>
    <scope>NUCLEOTIDE SEQUENCE</scope>
</reference>